<dbReference type="AlphaFoldDB" id="A0AAI9T151"/>
<organism evidence="2 3">
    <name type="scientific">Candida oxycetoniae</name>
    <dbReference type="NCBI Taxonomy" id="497107"/>
    <lineage>
        <taxon>Eukaryota</taxon>
        <taxon>Fungi</taxon>
        <taxon>Dikarya</taxon>
        <taxon>Ascomycota</taxon>
        <taxon>Saccharomycotina</taxon>
        <taxon>Pichiomycetes</taxon>
        <taxon>Debaryomycetaceae</taxon>
        <taxon>Candida/Lodderomyces clade</taxon>
        <taxon>Candida</taxon>
    </lineage>
</organism>
<proteinExistence type="predicted"/>
<dbReference type="InterPro" id="IPR027417">
    <property type="entry name" value="P-loop_NTPase"/>
</dbReference>
<evidence type="ECO:0000256" key="1">
    <source>
        <dbReference type="SAM" id="MobiDB-lite"/>
    </source>
</evidence>
<dbReference type="Proteomes" id="UP001202479">
    <property type="component" value="Unassembled WGS sequence"/>
</dbReference>
<protein>
    <submittedName>
        <fullName evidence="2">Uncharacterized protein</fullName>
    </submittedName>
</protein>
<dbReference type="GeneID" id="73378264"/>
<dbReference type="Gene3D" id="3.40.50.300">
    <property type="entry name" value="P-loop containing nucleotide triphosphate hydrolases"/>
    <property type="match status" value="1"/>
</dbReference>
<gene>
    <name evidence="2" type="ORF">KGF56_000647</name>
</gene>
<comment type="caution">
    <text evidence="2">The sequence shown here is derived from an EMBL/GenBank/DDBJ whole genome shotgun (WGS) entry which is preliminary data.</text>
</comment>
<dbReference type="RefSeq" id="XP_049182260.1">
    <property type="nucleotide sequence ID" value="XM_049326579.1"/>
</dbReference>
<name>A0AAI9T151_9ASCO</name>
<evidence type="ECO:0000313" key="2">
    <source>
        <dbReference type="EMBL" id="KAI3406515.1"/>
    </source>
</evidence>
<dbReference type="EMBL" id="JAHUZD010000023">
    <property type="protein sequence ID" value="KAI3406515.1"/>
    <property type="molecule type" value="Genomic_DNA"/>
</dbReference>
<evidence type="ECO:0000313" key="3">
    <source>
        <dbReference type="Proteomes" id="UP001202479"/>
    </source>
</evidence>
<sequence length="357" mass="39809">MQASYQENVHHLHRSSKPLNLTNPIRLAFLGGAKSGKTSIISKLTLGNFMDTYYPTNHINPVLFNYEPKCEASREILSGSTLSNGKYLNLSLNLSNKTSTSIKNNGYYSISSTGEVSPILVELIDTPSFNPQTVVPFLEASLYAKLDRDVLYNLANEPRRSVSTNPLLVASGASELNGNIDGYFLVYSAIPSYNPPDYESDGIEELARNHTFNILPVIGNALSEAWGEYNLYKENWKKKKERDMFSFKSAFKGIWNDELMGNSKKNSSDKGRSNKSPSSTSVPAMERAPFLAPPIWIVCTHADSQLASNTLLENGKKLSREWKCGFIAVDYVKDNTCNILLPLMIRDIIEKQKKGTK</sequence>
<accession>A0AAI9T151</accession>
<feature type="region of interest" description="Disordered" evidence="1">
    <location>
        <begin position="262"/>
        <end position="283"/>
    </location>
</feature>
<dbReference type="SUPFAM" id="SSF52540">
    <property type="entry name" value="P-loop containing nucleoside triphosphate hydrolases"/>
    <property type="match status" value="1"/>
</dbReference>
<keyword evidence="3" id="KW-1185">Reference proteome</keyword>
<reference evidence="2" key="1">
    <citation type="journal article" date="2022" name="DNA Res.">
        <title>Genome analysis of five recently described species of the CUG-Ser clade uncovers Candida theae as a new hybrid lineage with pathogenic potential in the Candida parapsilosis species complex.</title>
        <authorList>
            <person name="Mixao V."/>
            <person name="Del Olmo V."/>
            <person name="Hegedusova E."/>
            <person name="Saus E."/>
            <person name="Pryszcz L."/>
            <person name="Cillingova A."/>
            <person name="Nosek J."/>
            <person name="Gabaldon T."/>
        </authorList>
    </citation>
    <scope>NUCLEOTIDE SEQUENCE</scope>
    <source>
        <strain evidence="2">CBS 10844</strain>
    </source>
</reference>